<sequence length="166" mass="18189">MFVTRTRTELKDITQLSGGVQSGVLVTATVTEVREQATSTVATTSPTVPPTETPDPKPTKSSAWIAGPVIGVLAAILLLLGAWWFLRRRKSRKAKLSEATGDNDEVRKYEKAELHADGAPKVPPMELEGSYPTPVPEMGVNEVPAQEMLVPEKDRRMVTEMPERHT</sequence>
<feature type="transmembrane region" description="Helical" evidence="2">
    <location>
        <begin position="63"/>
        <end position="86"/>
    </location>
</feature>
<comment type="caution">
    <text evidence="3">The sequence shown here is derived from an EMBL/GenBank/DDBJ whole genome shotgun (WGS) entry which is preliminary data.</text>
</comment>
<feature type="compositionally biased region" description="Basic and acidic residues" evidence="1">
    <location>
        <begin position="150"/>
        <end position="166"/>
    </location>
</feature>
<gene>
    <name evidence="3" type="ORF">CKAH01_00433</name>
</gene>
<protein>
    <submittedName>
        <fullName evidence="3">Uncharacterized protein</fullName>
    </submittedName>
</protein>
<organism evidence="3 4">
    <name type="scientific">Colletotrichum kahawae</name>
    <name type="common">Coffee berry disease fungus</name>
    <dbReference type="NCBI Taxonomy" id="34407"/>
    <lineage>
        <taxon>Eukaryota</taxon>
        <taxon>Fungi</taxon>
        <taxon>Dikarya</taxon>
        <taxon>Ascomycota</taxon>
        <taxon>Pezizomycotina</taxon>
        <taxon>Sordariomycetes</taxon>
        <taxon>Hypocreomycetidae</taxon>
        <taxon>Glomerellales</taxon>
        <taxon>Glomerellaceae</taxon>
        <taxon>Colletotrichum</taxon>
        <taxon>Colletotrichum gloeosporioides species complex</taxon>
    </lineage>
</organism>
<feature type="region of interest" description="Disordered" evidence="1">
    <location>
        <begin position="92"/>
        <end position="166"/>
    </location>
</feature>
<evidence type="ECO:0000313" key="3">
    <source>
        <dbReference type="EMBL" id="KAK2780489.1"/>
    </source>
</evidence>
<dbReference type="EMBL" id="VYYT01000001">
    <property type="protein sequence ID" value="KAK2780489.1"/>
    <property type="molecule type" value="Genomic_DNA"/>
</dbReference>
<keyword evidence="2" id="KW-0812">Transmembrane</keyword>
<evidence type="ECO:0000256" key="2">
    <source>
        <dbReference type="SAM" id="Phobius"/>
    </source>
</evidence>
<accession>A0AAD9YZD4</accession>
<keyword evidence="2" id="KW-1133">Transmembrane helix</keyword>
<name>A0AAD9YZD4_COLKA</name>
<reference evidence="3" key="1">
    <citation type="submission" date="2023-02" db="EMBL/GenBank/DDBJ databases">
        <title>Colletotrichum kahawae CIFC_Que2 genome sequencing and assembly.</title>
        <authorList>
            <person name="Baroncelli R."/>
        </authorList>
    </citation>
    <scope>NUCLEOTIDE SEQUENCE</scope>
    <source>
        <strain evidence="3">CIFC_Que2</strain>
    </source>
</reference>
<feature type="compositionally biased region" description="Basic and acidic residues" evidence="1">
    <location>
        <begin position="104"/>
        <end position="118"/>
    </location>
</feature>
<dbReference type="Proteomes" id="UP001281614">
    <property type="component" value="Unassembled WGS sequence"/>
</dbReference>
<evidence type="ECO:0000313" key="4">
    <source>
        <dbReference type="Proteomes" id="UP001281614"/>
    </source>
</evidence>
<evidence type="ECO:0000256" key="1">
    <source>
        <dbReference type="SAM" id="MobiDB-lite"/>
    </source>
</evidence>
<proteinExistence type="predicted"/>
<dbReference type="AlphaFoldDB" id="A0AAD9YZD4"/>
<keyword evidence="2" id="KW-0472">Membrane</keyword>
<keyword evidence="4" id="KW-1185">Reference proteome</keyword>
<feature type="compositionally biased region" description="Low complexity" evidence="1">
    <location>
        <begin position="37"/>
        <end position="46"/>
    </location>
</feature>
<feature type="region of interest" description="Disordered" evidence="1">
    <location>
        <begin position="36"/>
        <end position="61"/>
    </location>
</feature>